<comment type="caution">
    <text evidence="2">The sequence shown here is derived from an EMBL/GenBank/DDBJ whole genome shotgun (WGS) entry which is preliminary data.</text>
</comment>
<feature type="transmembrane region" description="Helical" evidence="1">
    <location>
        <begin position="33"/>
        <end position="62"/>
    </location>
</feature>
<keyword evidence="1" id="KW-0812">Transmembrane</keyword>
<keyword evidence="1" id="KW-0472">Membrane</keyword>
<proteinExistence type="predicted"/>
<evidence type="ECO:0000313" key="3">
    <source>
        <dbReference type="Proteomes" id="UP000626109"/>
    </source>
</evidence>
<feature type="transmembrane region" description="Helical" evidence="1">
    <location>
        <begin position="214"/>
        <end position="233"/>
    </location>
</feature>
<feature type="transmembrane region" description="Helical" evidence="1">
    <location>
        <begin position="183"/>
        <end position="202"/>
    </location>
</feature>
<name>A0A813JVX6_POLGL</name>
<dbReference type="AlphaFoldDB" id="A0A813JVX6"/>
<feature type="transmembrane region" description="Helical" evidence="1">
    <location>
        <begin position="152"/>
        <end position="177"/>
    </location>
</feature>
<feature type="transmembrane region" description="Helical" evidence="1">
    <location>
        <begin position="83"/>
        <end position="106"/>
    </location>
</feature>
<protein>
    <submittedName>
        <fullName evidence="2">Uncharacterized protein</fullName>
    </submittedName>
</protein>
<gene>
    <name evidence="2" type="ORF">PGLA2088_LOCUS26840</name>
</gene>
<evidence type="ECO:0000313" key="2">
    <source>
        <dbReference type="EMBL" id="CAE8690211.1"/>
    </source>
</evidence>
<keyword evidence="1" id="KW-1133">Transmembrane helix</keyword>
<sequence length="239" mass="25893">MAPKLVFRQSSLLVALLLLAGKASVLFLPRQAFLGILVFVACGLLRLPFTTGWWCLFLVSLWQGRGGPRFRDADSDIGKQAMMLEGMACCCGVTTSLGFYGAQFLAPSFFPAILRSFVLTPAERYLGPVLAKPLLKWSETSSFKAFARFGDCLMHLVPTTTAVILFFPSVTFGSALASLPMNLVWLAATGNLSLSATNGLYGLEPPLAPHVLRFLYGIHWLLCGALCCLLPLAELVSPK</sequence>
<evidence type="ECO:0000256" key="1">
    <source>
        <dbReference type="SAM" id="Phobius"/>
    </source>
</evidence>
<dbReference type="EMBL" id="CAJNNW010027215">
    <property type="protein sequence ID" value="CAE8690211.1"/>
    <property type="molecule type" value="Genomic_DNA"/>
</dbReference>
<organism evidence="2 3">
    <name type="scientific">Polarella glacialis</name>
    <name type="common">Dinoflagellate</name>
    <dbReference type="NCBI Taxonomy" id="89957"/>
    <lineage>
        <taxon>Eukaryota</taxon>
        <taxon>Sar</taxon>
        <taxon>Alveolata</taxon>
        <taxon>Dinophyceae</taxon>
        <taxon>Suessiales</taxon>
        <taxon>Suessiaceae</taxon>
        <taxon>Polarella</taxon>
    </lineage>
</organism>
<accession>A0A813JVX6</accession>
<reference evidence="2" key="1">
    <citation type="submission" date="2021-02" db="EMBL/GenBank/DDBJ databases">
        <authorList>
            <person name="Dougan E. K."/>
            <person name="Rhodes N."/>
            <person name="Thang M."/>
            <person name="Chan C."/>
        </authorList>
    </citation>
    <scope>NUCLEOTIDE SEQUENCE</scope>
</reference>
<dbReference type="Proteomes" id="UP000626109">
    <property type="component" value="Unassembled WGS sequence"/>
</dbReference>